<dbReference type="AlphaFoldDB" id="A0A2S6I8Z5"/>
<reference evidence="1 2" key="1">
    <citation type="submission" date="2018-02" db="EMBL/GenBank/DDBJ databases">
        <title>Genomic Encyclopedia of Archaeal and Bacterial Type Strains, Phase II (KMG-II): from individual species to whole genera.</title>
        <authorList>
            <person name="Goeker M."/>
        </authorList>
    </citation>
    <scope>NUCLEOTIDE SEQUENCE [LARGE SCALE GENOMIC DNA]</scope>
    <source>
        <strain evidence="1 2">DSM 29526</strain>
    </source>
</reference>
<accession>A0A2S6I8Z5</accession>
<evidence type="ECO:0000313" key="2">
    <source>
        <dbReference type="Proteomes" id="UP000237662"/>
    </source>
</evidence>
<sequence length="47" mass="5725">MSFQFVQMAMCQVRGPQLEKWCIQNVCYNHYEIRKCIERVLERNGDE</sequence>
<proteinExistence type="predicted"/>
<organism evidence="1 2">
    <name type="scientific">Neolewinella xylanilytica</name>
    <dbReference type="NCBI Taxonomy" id="1514080"/>
    <lineage>
        <taxon>Bacteria</taxon>
        <taxon>Pseudomonadati</taxon>
        <taxon>Bacteroidota</taxon>
        <taxon>Saprospiria</taxon>
        <taxon>Saprospirales</taxon>
        <taxon>Lewinellaceae</taxon>
        <taxon>Neolewinella</taxon>
    </lineage>
</organism>
<keyword evidence="2" id="KW-1185">Reference proteome</keyword>
<comment type="caution">
    <text evidence="1">The sequence shown here is derived from an EMBL/GenBank/DDBJ whole genome shotgun (WGS) entry which is preliminary data.</text>
</comment>
<dbReference type="Proteomes" id="UP000237662">
    <property type="component" value="Unassembled WGS sequence"/>
</dbReference>
<evidence type="ECO:0000313" key="1">
    <source>
        <dbReference type="EMBL" id="PPK87963.1"/>
    </source>
</evidence>
<dbReference type="EMBL" id="PTJC01000005">
    <property type="protein sequence ID" value="PPK87963.1"/>
    <property type="molecule type" value="Genomic_DNA"/>
</dbReference>
<gene>
    <name evidence="1" type="ORF">CLV84_0923</name>
</gene>
<name>A0A2S6I8Z5_9BACT</name>
<protein>
    <submittedName>
        <fullName evidence="1">Uncharacterized protein</fullName>
    </submittedName>
</protein>